<dbReference type="OrthoDB" id="100006at2759"/>
<evidence type="ECO:0008006" key="4">
    <source>
        <dbReference type="Google" id="ProtNLM"/>
    </source>
</evidence>
<evidence type="ECO:0000313" key="3">
    <source>
        <dbReference type="Proteomes" id="UP000305948"/>
    </source>
</evidence>
<sequence>MENTDGIICSSADLEQSRMSTGDIQLHCLTRGQTIGLTSAILATFISLAAMLVLFVLILRNTMRGGRCHDTYKHLLQLPIDVYVLSLLAFGLVQITAGAIDIKWIYEGKVYVGPYCTAQGSMHEIGEAGIAITTLVIDVHTFCAIWWQKIYPSSVRAATIIMSCTWAFACLFPIINVIVSARSDQYWDSPTPSWCWVSGRYMIQRMMEAISHWTDDIGGSSACTLF</sequence>
<feature type="transmembrane region" description="Helical" evidence="1">
    <location>
        <begin position="159"/>
        <end position="179"/>
    </location>
</feature>
<feature type="transmembrane region" description="Helical" evidence="1">
    <location>
        <begin position="80"/>
        <end position="100"/>
    </location>
</feature>
<keyword evidence="1" id="KW-0812">Transmembrane</keyword>
<dbReference type="Proteomes" id="UP000305948">
    <property type="component" value="Unassembled WGS sequence"/>
</dbReference>
<name>A0A5C3N8Q5_9AGAM</name>
<dbReference type="EMBL" id="ML213507">
    <property type="protein sequence ID" value="TFK53733.1"/>
    <property type="molecule type" value="Genomic_DNA"/>
</dbReference>
<accession>A0A5C3N8Q5</accession>
<evidence type="ECO:0000256" key="1">
    <source>
        <dbReference type="SAM" id="Phobius"/>
    </source>
</evidence>
<feature type="transmembrane region" description="Helical" evidence="1">
    <location>
        <begin position="35"/>
        <end position="59"/>
    </location>
</feature>
<gene>
    <name evidence="2" type="ORF">OE88DRAFT_1276555</name>
</gene>
<keyword evidence="1" id="KW-0472">Membrane</keyword>
<dbReference type="Gene3D" id="1.20.1070.10">
    <property type="entry name" value="Rhodopsin 7-helix transmembrane proteins"/>
    <property type="match status" value="1"/>
</dbReference>
<keyword evidence="3" id="KW-1185">Reference proteome</keyword>
<reference evidence="2 3" key="1">
    <citation type="journal article" date="2019" name="Nat. Ecol. Evol.">
        <title>Megaphylogeny resolves global patterns of mushroom evolution.</title>
        <authorList>
            <person name="Varga T."/>
            <person name="Krizsan K."/>
            <person name="Foldi C."/>
            <person name="Dima B."/>
            <person name="Sanchez-Garcia M."/>
            <person name="Sanchez-Ramirez S."/>
            <person name="Szollosi G.J."/>
            <person name="Szarkandi J.G."/>
            <person name="Papp V."/>
            <person name="Albert L."/>
            <person name="Andreopoulos W."/>
            <person name="Angelini C."/>
            <person name="Antonin V."/>
            <person name="Barry K.W."/>
            <person name="Bougher N.L."/>
            <person name="Buchanan P."/>
            <person name="Buyck B."/>
            <person name="Bense V."/>
            <person name="Catcheside P."/>
            <person name="Chovatia M."/>
            <person name="Cooper J."/>
            <person name="Damon W."/>
            <person name="Desjardin D."/>
            <person name="Finy P."/>
            <person name="Geml J."/>
            <person name="Haridas S."/>
            <person name="Hughes K."/>
            <person name="Justo A."/>
            <person name="Karasinski D."/>
            <person name="Kautmanova I."/>
            <person name="Kiss B."/>
            <person name="Kocsube S."/>
            <person name="Kotiranta H."/>
            <person name="LaButti K.M."/>
            <person name="Lechner B.E."/>
            <person name="Liimatainen K."/>
            <person name="Lipzen A."/>
            <person name="Lukacs Z."/>
            <person name="Mihaltcheva S."/>
            <person name="Morgado L.N."/>
            <person name="Niskanen T."/>
            <person name="Noordeloos M.E."/>
            <person name="Ohm R.A."/>
            <person name="Ortiz-Santana B."/>
            <person name="Ovrebo C."/>
            <person name="Racz N."/>
            <person name="Riley R."/>
            <person name="Savchenko A."/>
            <person name="Shiryaev A."/>
            <person name="Soop K."/>
            <person name="Spirin V."/>
            <person name="Szebenyi C."/>
            <person name="Tomsovsky M."/>
            <person name="Tulloss R.E."/>
            <person name="Uehling J."/>
            <person name="Grigoriev I.V."/>
            <person name="Vagvolgyi C."/>
            <person name="Papp T."/>
            <person name="Martin F.M."/>
            <person name="Miettinen O."/>
            <person name="Hibbett D.S."/>
            <person name="Nagy L.G."/>
        </authorList>
    </citation>
    <scope>NUCLEOTIDE SEQUENCE [LARGE SCALE GENOMIC DNA]</scope>
    <source>
        <strain evidence="2 3">OMC1185</strain>
    </source>
</reference>
<protein>
    <recommendedName>
        <fullName evidence="4">Glucose receptor Git3 N-terminal domain-containing protein</fullName>
    </recommendedName>
</protein>
<organism evidence="2 3">
    <name type="scientific">Heliocybe sulcata</name>
    <dbReference type="NCBI Taxonomy" id="5364"/>
    <lineage>
        <taxon>Eukaryota</taxon>
        <taxon>Fungi</taxon>
        <taxon>Dikarya</taxon>
        <taxon>Basidiomycota</taxon>
        <taxon>Agaricomycotina</taxon>
        <taxon>Agaricomycetes</taxon>
        <taxon>Gloeophyllales</taxon>
        <taxon>Gloeophyllaceae</taxon>
        <taxon>Heliocybe</taxon>
    </lineage>
</organism>
<dbReference type="AlphaFoldDB" id="A0A5C3N8Q5"/>
<proteinExistence type="predicted"/>
<keyword evidence="1" id="KW-1133">Transmembrane helix</keyword>
<evidence type="ECO:0000313" key="2">
    <source>
        <dbReference type="EMBL" id="TFK53733.1"/>
    </source>
</evidence>
<dbReference type="STRING" id="5364.A0A5C3N8Q5"/>